<dbReference type="AlphaFoldDB" id="A0A834LHF8"/>
<dbReference type="Pfam" id="PF24750">
    <property type="entry name" value="b-prop_At3g26010-like"/>
    <property type="match status" value="1"/>
</dbReference>
<dbReference type="SMART" id="SM00256">
    <property type="entry name" value="FBOX"/>
    <property type="match status" value="1"/>
</dbReference>
<accession>A0A834LHF8</accession>
<feature type="domain" description="F-box" evidence="1">
    <location>
        <begin position="29"/>
        <end position="68"/>
    </location>
</feature>
<dbReference type="PANTHER" id="PTHR35546">
    <property type="entry name" value="F-BOX PROTEIN INTERACTION DOMAIN PROTEIN-RELATED"/>
    <property type="match status" value="1"/>
</dbReference>
<comment type="caution">
    <text evidence="2">The sequence shown here is derived from an EMBL/GenBank/DDBJ whole genome shotgun (WGS) entry which is preliminary data.</text>
</comment>
<dbReference type="OrthoDB" id="674184at2759"/>
<dbReference type="SUPFAM" id="SSF81383">
    <property type="entry name" value="F-box domain"/>
    <property type="match status" value="1"/>
</dbReference>
<sequence length="544" mass="62751">MGNIGSTRSVRRRSSSSVIRSLPPQMDRLAEELVIEVLQRLPLKDANRCKCVCKRWLNWISSPYFARCYINRRCFSFPPPFALFFHYTNTYSWKVPVNLKGIQSANNAYNHPVLLNSSGFSLSFLPPSSSQPSEPVRFLASSNGLVLCSPTILYQKLYYVCNPLTMHWVALPPPPTFHKRVRIGFISTPDFDNGIISRFKVVRIPEFEKCSRFYTDLSVEIFSSETGEWTDFVISWHEPVFSCFFFCDSAVVCNGILHWRHVYLDDIFAYDPNKTANYQEFRTIRLPRECLKRVYVHLFGESQGHLRWAEFEFEGTFRVWELKEYSSGEWGLVHKFSQSELVGHPNLAKLKTQKSHRSITMLAFHPIDGDVMFLYWHGRIFECNMRSRSLKWLCSLAEPTASELKTIALSPITVFPVLILEKVLNAFVMPWTNVIDRLEEITVDSVLLVNTAVDKSVNHRIKMLSNEILLGRIWVHLRVLINLLMRLLFLTVEAIGSSGGLLIMWNPSSSKMENVCCSKNFILVKGTINNVFHCTITNVYVHVM</sequence>
<evidence type="ECO:0000313" key="3">
    <source>
        <dbReference type="Proteomes" id="UP000626092"/>
    </source>
</evidence>
<dbReference type="InterPro" id="IPR055290">
    <property type="entry name" value="At3g26010-like"/>
</dbReference>
<organism evidence="2 3">
    <name type="scientific">Rhododendron simsii</name>
    <name type="common">Sims's rhododendron</name>
    <dbReference type="NCBI Taxonomy" id="118357"/>
    <lineage>
        <taxon>Eukaryota</taxon>
        <taxon>Viridiplantae</taxon>
        <taxon>Streptophyta</taxon>
        <taxon>Embryophyta</taxon>
        <taxon>Tracheophyta</taxon>
        <taxon>Spermatophyta</taxon>
        <taxon>Magnoliopsida</taxon>
        <taxon>eudicotyledons</taxon>
        <taxon>Gunneridae</taxon>
        <taxon>Pentapetalae</taxon>
        <taxon>asterids</taxon>
        <taxon>Ericales</taxon>
        <taxon>Ericaceae</taxon>
        <taxon>Ericoideae</taxon>
        <taxon>Rhodoreae</taxon>
        <taxon>Rhododendron</taxon>
    </lineage>
</organism>
<keyword evidence="3" id="KW-1185">Reference proteome</keyword>
<dbReference type="PANTHER" id="PTHR35546:SF124">
    <property type="entry name" value="F-BOX ASSOCIATED INTERACTION DOMAIN, F-BOX-LIKE DOMAIN SUPERFAMILY"/>
    <property type="match status" value="1"/>
</dbReference>
<dbReference type="Pfam" id="PF00646">
    <property type="entry name" value="F-box"/>
    <property type="match status" value="1"/>
</dbReference>
<name>A0A834LHF8_RHOSS</name>
<reference evidence="2" key="1">
    <citation type="submission" date="2019-11" db="EMBL/GenBank/DDBJ databases">
        <authorList>
            <person name="Liu Y."/>
            <person name="Hou J."/>
            <person name="Li T.-Q."/>
            <person name="Guan C.-H."/>
            <person name="Wu X."/>
            <person name="Wu H.-Z."/>
            <person name="Ling F."/>
            <person name="Zhang R."/>
            <person name="Shi X.-G."/>
            <person name="Ren J.-P."/>
            <person name="Chen E.-F."/>
            <person name="Sun J.-M."/>
        </authorList>
    </citation>
    <scope>NUCLEOTIDE SEQUENCE</scope>
    <source>
        <strain evidence="2">Adult_tree_wgs_1</strain>
        <tissue evidence="2">Leaves</tissue>
    </source>
</reference>
<protein>
    <recommendedName>
        <fullName evidence="1">F-box domain-containing protein</fullName>
    </recommendedName>
</protein>
<gene>
    <name evidence="2" type="ORF">RHSIM_Rhsim08G0219900</name>
</gene>
<evidence type="ECO:0000313" key="2">
    <source>
        <dbReference type="EMBL" id="KAF7135926.1"/>
    </source>
</evidence>
<evidence type="ECO:0000259" key="1">
    <source>
        <dbReference type="SMART" id="SM00256"/>
    </source>
</evidence>
<dbReference type="EMBL" id="WJXA01000008">
    <property type="protein sequence ID" value="KAF7135926.1"/>
    <property type="molecule type" value="Genomic_DNA"/>
</dbReference>
<dbReference type="Gene3D" id="1.20.1280.50">
    <property type="match status" value="1"/>
</dbReference>
<dbReference type="InterPro" id="IPR036047">
    <property type="entry name" value="F-box-like_dom_sf"/>
</dbReference>
<dbReference type="InterPro" id="IPR056592">
    <property type="entry name" value="Beta-prop_At3g26010-like"/>
</dbReference>
<dbReference type="Proteomes" id="UP000626092">
    <property type="component" value="Unassembled WGS sequence"/>
</dbReference>
<proteinExistence type="predicted"/>
<dbReference type="InterPro" id="IPR001810">
    <property type="entry name" value="F-box_dom"/>
</dbReference>